<keyword evidence="3" id="KW-0813">Transport</keyword>
<feature type="compositionally biased region" description="Polar residues" evidence="10">
    <location>
        <begin position="70"/>
        <end position="81"/>
    </location>
</feature>
<dbReference type="Gene3D" id="3.30.1150.10">
    <property type="match status" value="1"/>
</dbReference>
<comment type="caution">
    <text evidence="13">The sequence shown here is derived from an EMBL/GenBank/DDBJ whole genome shotgun (WGS) entry which is preliminary data.</text>
</comment>
<dbReference type="Proteomes" id="UP000605099">
    <property type="component" value="Unassembled WGS sequence"/>
</dbReference>
<dbReference type="RefSeq" id="WP_188820445.1">
    <property type="nucleotide sequence ID" value="NZ_BMLK01000013.1"/>
</dbReference>
<evidence type="ECO:0000256" key="9">
    <source>
        <dbReference type="ARBA" id="ARBA00023136"/>
    </source>
</evidence>
<evidence type="ECO:0000256" key="11">
    <source>
        <dbReference type="SAM" id="Phobius"/>
    </source>
</evidence>
<gene>
    <name evidence="13" type="ORF">GCM10011349_28090</name>
</gene>
<keyword evidence="8 11" id="KW-1133">Transmembrane helix</keyword>
<proteinExistence type="inferred from homology"/>
<name>A0ABQ2JSP9_9SPHN</name>
<evidence type="ECO:0000256" key="8">
    <source>
        <dbReference type="ARBA" id="ARBA00022989"/>
    </source>
</evidence>
<evidence type="ECO:0000259" key="12">
    <source>
        <dbReference type="PROSITE" id="PS52015"/>
    </source>
</evidence>
<dbReference type="EMBL" id="BMLK01000013">
    <property type="protein sequence ID" value="GGN53480.1"/>
    <property type="molecule type" value="Genomic_DNA"/>
</dbReference>
<evidence type="ECO:0000256" key="5">
    <source>
        <dbReference type="ARBA" id="ARBA00022519"/>
    </source>
</evidence>
<organism evidence="13 14">
    <name type="scientific">Novosphingobium indicum</name>
    <dbReference type="NCBI Taxonomy" id="462949"/>
    <lineage>
        <taxon>Bacteria</taxon>
        <taxon>Pseudomonadati</taxon>
        <taxon>Pseudomonadota</taxon>
        <taxon>Alphaproteobacteria</taxon>
        <taxon>Sphingomonadales</taxon>
        <taxon>Sphingomonadaceae</taxon>
        <taxon>Novosphingobium</taxon>
    </lineage>
</organism>
<protein>
    <recommendedName>
        <fullName evidence="12">TonB C-terminal domain-containing protein</fullName>
    </recommendedName>
</protein>
<keyword evidence="7" id="KW-0653">Protein transport</keyword>
<evidence type="ECO:0000256" key="1">
    <source>
        <dbReference type="ARBA" id="ARBA00004383"/>
    </source>
</evidence>
<evidence type="ECO:0000256" key="3">
    <source>
        <dbReference type="ARBA" id="ARBA00022448"/>
    </source>
</evidence>
<comment type="similarity">
    <text evidence="2">Belongs to the TonB family.</text>
</comment>
<keyword evidence="5" id="KW-0997">Cell inner membrane</keyword>
<dbReference type="InterPro" id="IPR006260">
    <property type="entry name" value="TonB/TolA_C"/>
</dbReference>
<dbReference type="InterPro" id="IPR037682">
    <property type="entry name" value="TonB_C"/>
</dbReference>
<keyword evidence="4" id="KW-1003">Cell membrane</keyword>
<dbReference type="InterPro" id="IPR051045">
    <property type="entry name" value="TonB-dependent_transducer"/>
</dbReference>
<reference evidence="14" key="1">
    <citation type="journal article" date="2019" name="Int. J. Syst. Evol. Microbiol.">
        <title>The Global Catalogue of Microorganisms (GCM) 10K type strain sequencing project: providing services to taxonomists for standard genome sequencing and annotation.</title>
        <authorList>
            <consortium name="The Broad Institute Genomics Platform"/>
            <consortium name="The Broad Institute Genome Sequencing Center for Infectious Disease"/>
            <person name="Wu L."/>
            <person name="Ma J."/>
        </authorList>
    </citation>
    <scope>NUCLEOTIDE SEQUENCE [LARGE SCALE GENOMIC DNA]</scope>
    <source>
        <strain evidence="14">CGMCC 1.6784</strain>
    </source>
</reference>
<dbReference type="NCBIfam" id="TIGR01352">
    <property type="entry name" value="tonB_Cterm"/>
    <property type="match status" value="1"/>
</dbReference>
<dbReference type="Pfam" id="PF03544">
    <property type="entry name" value="TonB_C"/>
    <property type="match status" value="1"/>
</dbReference>
<evidence type="ECO:0000256" key="4">
    <source>
        <dbReference type="ARBA" id="ARBA00022475"/>
    </source>
</evidence>
<sequence length="224" mass="23869">MSYVDGNTGGRKALTGGTVALIQVGLAVALVHGLAVNFIESEPEPRTDGVQIALPPPPPPPKPTEEPTVRPQTQAPQQTFITPPEPRVLPPVEITPTFQPPVDVTDLTDFTFVPPVAPSDPPPQFAPKAAKPRGAIAEWVSTDDYPTRDLRAGHTGTVRFRLSIDANGRVSDCTIVKSSGYTGLDDATCRNVSRRARFEPATDASGSQVAGSYAGTIRWVIPRD</sequence>
<comment type="subcellular location">
    <subcellularLocation>
        <location evidence="1">Cell inner membrane</location>
        <topology evidence="1">Single-pass membrane protein</topology>
        <orientation evidence="1">Periplasmic side</orientation>
    </subcellularLocation>
</comment>
<keyword evidence="14" id="KW-1185">Reference proteome</keyword>
<keyword evidence="6 11" id="KW-0812">Transmembrane</keyword>
<accession>A0ABQ2JSP9</accession>
<feature type="domain" description="TonB C-terminal" evidence="12">
    <location>
        <begin position="130"/>
        <end position="224"/>
    </location>
</feature>
<feature type="region of interest" description="Disordered" evidence="10">
    <location>
        <begin position="42"/>
        <end position="86"/>
    </location>
</feature>
<dbReference type="PROSITE" id="PS52015">
    <property type="entry name" value="TONB_CTD"/>
    <property type="match status" value="1"/>
</dbReference>
<evidence type="ECO:0000256" key="10">
    <source>
        <dbReference type="SAM" id="MobiDB-lite"/>
    </source>
</evidence>
<keyword evidence="9 11" id="KW-0472">Membrane</keyword>
<evidence type="ECO:0000313" key="13">
    <source>
        <dbReference type="EMBL" id="GGN53480.1"/>
    </source>
</evidence>
<feature type="transmembrane region" description="Helical" evidence="11">
    <location>
        <begin position="20"/>
        <end position="39"/>
    </location>
</feature>
<evidence type="ECO:0000256" key="2">
    <source>
        <dbReference type="ARBA" id="ARBA00006555"/>
    </source>
</evidence>
<evidence type="ECO:0000313" key="14">
    <source>
        <dbReference type="Proteomes" id="UP000605099"/>
    </source>
</evidence>
<evidence type="ECO:0000256" key="7">
    <source>
        <dbReference type="ARBA" id="ARBA00022927"/>
    </source>
</evidence>
<dbReference type="PANTHER" id="PTHR33446">
    <property type="entry name" value="PROTEIN TONB-RELATED"/>
    <property type="match status" value="1"/>
</dbReference>
<dbReference type="PANTHER" id="PTHR33446:SF2">
    <property type="entry name" value="PROTEIN TONB"/>
    <property type="match status" value="1"/>
</dbReference>
<evidence type="ECO:0000256" key="6">
    <source>
        <dbReference type="ARBA" id="ARBA00022692"/>
    </source>
</evidence>
<dbReference type="SUPFAM" id="SSF74653">
    <property type="entry name" value="TolA/TonB C-terminal domain"/>
    <property type="match status" value="1"/>
</dbReference>